<dbReference type="InterPro" id="IPR004680">
    <property type="entry name" value="Cit_transptr-like_dom"/>
</dbReference>
<evidence type="ECO:0000256" key="6">
    <source>
        <dbReference type="SAM" id="Phobius"/>
    </source>
</evidence>
<dbReference type="PANTHER" id="PTHR43568:SF1">
    <property type="entry name" value="P PROTEIN"/>
    <property type="match status" value="1"/>
</dbReference>
<keyword evidence="9" id="KW-1185">Reference proteome</keyword>
<sequence>MKILKKTFTDKLLLISLAVAVITLIVGRPRNSDIDWRTIGSLFALMIMVQSFQFLGVFQFIADNLTYKIVNTRLLIQILILIAFFSSMILTNDVAIITLIPLLKISIKQTKVAPELPVILLCLAANLGSILLPIGNPQNLFLFVHYNLSFINFLKMALPICLLSFILLESLTYLIKPQPLVQQKLGLNKLNSKKVWIAGISSLIVLLSILKLIPLTIGILIAIISALIISPQIFGNVDYSLLLTFICFFVAVSNISHADILVNSLKSIGNNAIEVYFSSIGLSQFLSNVPTAILFAPFTKKSYALFLGTNIGGLGTLVASLANLLAYKQYKLNFKRQNKHYLIKFTGLNVLMLLILGFLGCLLIILY</sequence>
<dbReference type="KEGG" id="xak:KIMC2_13660"/>
<feature type="transmembrane region" description="Helical" evidence="6">
    <location>
        <begin position="196"/>
        <end position="229"/>
    </location>
</feature>
<evidence type="ECO:0000256" key="4">
    <source>
        <dbReference type="ARBA" id="ARBA00022989"/>
    </source>
</evidence>
<evidence type="ECO:0000256" key="1">
    <source>
        <dbReference type="ARBA" id="ARBA00004141"/>
    </source>
</evidence>
<feature type="domain" description="Citrate transporter-like" evidence="7">
    <location>
        <begin position="14"/>
        <end position="299"/>
    </location>
</feature>
<name>A0AAU9CS69_9LACO</name>
<evidence type="ECO:0000256" key="3">
    <source>
        <dbReference type="ARBA" id="ARBA00022692"/>
    </source>
</evidence>
<dbReference type="PANTHER" id="PTHR43568">
    <property type="entry name" value="P PROTEIN"/>
    <property type="match status" value="1"/>
</dbReference>
<feature type="transmembrane region" description="Helical" evidence="6">
    <location>
        <begin position="156"/>
        <end position="175"/>
    </location>
</feature>
<dbReference type="EMBL" id="AP026801">
    <property type="protein sequence ID" value="BDR56804.1"/>
    <property type="molecule type" value="Genomic_DNA"/>
</dbReference>
<dbReference type="RefSeq" id="WP_317695304.1">
    <property type="nucleotide sequence ID" value="NZ_AP026801.1"/>
</dbReference>
<evidence type="ECO:0000256" key="2">
    <source>
        <dbReference type="ARBA" id="ARBA00022448"/>
    </source>
</evidence>
<feature type="transmembrane region" description="Helical" evidence="6">
    <location>
        <begin position="304"/>
        <end position="327"/>
    </location>
</feature>
<comment type="subcellular location">
    <subcellularLocation>
        <location evidence="1">Membrane</location>
        <topology evidence="1">Multi-pass membrane protein</topology>
    </subcellularLocation>
</comment>
<keyword evidence="5 6" id="KW-0472">Membrane</keyword>
<keyword evidence="4 6" id="KW-1133">Transmembrane helix</keyword>
<organism evidence="8 9">
    <name type="scientific">Xylocopilactobacillus apis</name>
    <dbReference type="NCBI Taxonomy" id="2932183"/>
    <lineage>
        <taxon>Bacteria</taxon>
        <taxon>Bacillati</taxon>
        <taxon>Bacillota</taxon>
        <taxon>Bacilli</taxon>
        <taxon>Lactobacillales</taxon>
        <taxon>Lactobacillaceae</taxon>
        <taxon>Xylocopilactobacillus</taxon>
    </lineage>
</organism>
<feature type="transmembrane region" description="Helical" evidence="6">
    <location>
        <begin position="74"/>
        <end position="103"/>
    </location>
</feature>
<protein>
    <submittedName>
        <fullName evidence="8">Anion permease</fullName>
    </submittedName>
</protein>
<dbReference type="InterPro" id="IPR051475">
    <property type="entry name" value="Diverse_Ion_Transporter"/>
</dbReference>
<keyword evidence="2" id="KW-0813">Transport</keyword>
<reference evidence="8 9" key="1">
    <citation type="journal article" date="2023" name="Microbiol. Spectr.">
        <title>Symbiosis of Carpenter Bees with Uncharacterized Lactic Acid Bacteria Showing NAD Auxotrophy.</title>
        <authorList>
            <person name="Kawasaki S."/>
            <person name="Ozawa K."/>
            <person name="Mori T."/>
            <person name="Yamamoto A."/>
            <person name="Ito M."/>
            <person name="Ohkuma M."/>
            <person name="Sakamoto M."/>
            <person name="Matsutani M."/>
        </authorList>
    </citation>
    <scope>NUCLEOTIDE SEQUENCE [LARGE SCALE GENOMIC DNA]</scope>
    <source>
        <strain evidence="8 9">KimC2</strain>
    </source>
</reference>
<dbReference type="Pfam" id="PF03600">
    <property type="entry name" value="CitMHS"/>
    <property type="match status" value="1"/>
</dbReference>
<gene>
    <name evidence="8" type="ORF">KIMC2_13660</name>
</gene>
<evidence type="ECO:0000313" key="8">
    <source>
        <dbReference type="EMBL" id="BDR56804.1"/>
    </source>
</evidence>
<feature type="transmembrane region" description="Helical" evidence="6">
    <location>
        <begin position="241"/>
        <end position="263"/>
    </location>
</feature>
<feature type="transmembrane region" description="Helical" evidence="6">
    <location>
        <begin position="275"/>
        <end position="298"/>
    </location>
</feature>
<proteinExistence type="predicted"/>
<dbReference type="GO" id="GO:0055085">
    <property type="term" value="P:transmembrane transport"/>
    <property type="evidence" value="ECO:0007669"/>
    <property type="project" value="InterPro"/>
</dbReference>
<dbReference type="GO" id="GO:0016020">
    <property type="term" value="C:membrane"/>
    <property type="evidence" value="ECO:0007669"/>
    <property type="project" value="UniProtKB-SubCell"/>
</dbReference>
<accession>A0AAU9CS69</accession>
<evidence type="ECO:0000256" key="5">
    <source>
        <dbReference type="ARBA" id="ARBA00023136"/>
    </source>
</evidence>
<dbReference type="Proteomes" id="UP001321804">
    <property type="component" value="Chromosome"/>
</dbReference>
<keyword evidence="3 6" id="KW-0812">Transmembrane</keyword>
<feature type="transmembrane region" description="Helical" evidence="6">
    <location>
        <begin position="348"/>
        <end position="366"/>
    </location>
</feature>
<dbReference type="AlphaFoldDB" id="A0AAU9CS69"/>
<feature type="transmembrane region" description="Helical" evidence="6">
    <location>
        <begin position="39"/>
        <end position="62"/>
    </location>
</feature>
<evidence type="ECO:0000259" key="7">
    <source>
        <dbReference type="Pfam" id="PF03600"/>
    </source>
</evidence>
<feature type="transmembrane region" description="Helical" evidence="6">
    <location>
        <begin position="12"/>
        <end position="27"/>
    </location>
</feature>
<evidence type="ECO:0000313" key="9">
    <source>
        <dbReference type="Proteomes" id="UP001321804"/>
    </source>
</evidence>